<dbReference type="SUPFAM" id="SSF54534">
    <property type="entry name" value="FKBP-like"/>
    <property type="match status" value="1"/>
</dbReference>
<dbReference type="InterPro" id="IPR000297">
    <property type="entry name" value="PPIase_PpiC"/>
</dbReference>
<dbReference type="Proteomes" id="UP001501302">
    <property type="component" value="Unassembled WGS sequence"/>
</dbReference>
<evidence type="ECO:0000256" key="1">
    <source>
        <dbReference type="PROSITE-ProRule" id="PRU00278"/>
    </source>
</evidence>
<dbReference type="PROSITE" id="PS50198">
    <property type="entry name" value="PPIC_PPIASE_2"/>
    <property type="match status" value="1"/>
</dbReference>
<reference evidence="5" key="1">
    <citation type="journal article" date="2019" name="Int. J. Syst. Evol. Microbiol.">
        <title>The Global Catalogue of Microorganisms (GCM) 10K type strain sequencing project: providing services to taxonomists for standard genome sequencing and annotation.</title>
        <authorList>
            <consortium name="The Broad Institute Genomics Platform"/>
            <consortium name="The Broad Institute Genome Sequencing Center for Infectious Disease"/>
            <person name="Wu L."/>
            <person name="Ma J."/>
        </authorList>
    </citation>
    <scope>NUCLEOTIDE SEQUENCE [LARGE SCALE GENOMIC DNA]</scope>
    <source>
        <strain evidence="5">JCM 18285</strain>
    </source>
</reference>
<feature type="chain" id="PRO_5045589761" description="PpiC domain-containing protein" evidence="2">
    <location>
        <begin position="20"/>
        <end position="212"/>
    </location>
</feature>
<feature type="domain" description="PpiC" evidence="3">
    <location>
        <begin position="94"/>
        <end position="168"/>
    </location>
</feature>
<dbReference type="Gene3D" id="3.10.50.40">
    <property type="match status" value="1"/>
</dbReference>
<gene>
    <name evidence="4" type="ORF">GCM10023314_03860</name>
</gene>
<dbReference type="EMBL" id="BAABJJ010000004">
    <property type="protein sequence ID" value="GAA4934660.1"/>
    <property type="molecule type" value="Genomic_DNA"/>
</dbReference>
<evidence type="ECO:0000256" key="2">
    <source>
        <dbReference type="SAM" id="SignalP"/>
    </source>
</evidence>
<evidence type="ECO:0000259" key="3">
    <source>
        <dbReference type="PROSITE" id="PS50198"/>
    </source>
</evidence>
<sequence>MLKQLLVLFFICITSLLTAQNKDEEALNVIETSEQARLFLKTKSSKENKIFTFNEEKHKTDLAKALFELEKGNIKSIRTERDKTFYKVLEKSSKPYFRVSYIFLDGAKYSLESINKLRETLIEKHNNGSPFSFLAKQYSMDHNANRGGDTGWFTDGEMLTDFENIVISEHHELEAIYTIDIPSKNWYYLVLQSHEPKDISEIKVLKIVETAK</sequence>
<comment type="caution">
    <text evidence="4">The sequence shown here is derived from an EMBL/GenBank/DDBJ whole genome shotgun (WGS) entry which is preliminary data.</text>
</comment>
<evidence type="ECO:0000313" key="5">
    <source>
        <dbReference type="Proteomes" id="UP001501302"/>
    </source>
</evidence>
<name>A0ABP9GAR4_9FLAO</name>
<organism evidence="4 5">
    <name type="scientific">Algibacter agarivorans</name>
    <dbReference type="NCBI Taxonomy" id="1109741"/>
    <lineage>
        <taxon>Bacteria</taxon>
        <taxon>Pseudomonadati</taxon>
        <taxon>Bacteroidota</taxon>
        <taxon>Flavobacteriia</taxon>
        <taxon>Flavobacteriales</taxon>
        <taxon>Flavobacteriaceae</taxon>
        <taxon>Algibacter</taxon>
    </lineage>
</organism>
<feature type="signal peptide" evidence="2">
    <location>
        <begin position="1"/>
        <end position="19"/>
    </location>
</feature>
<dbReference type="RefSeq" id="WP_345189853.1">
    <property type="nucleotide sequence ID" value="NZ_BAABJJ010000004.1"/>
</dbReference>
<keyword evidence="1" id="KW-0697">Rotamase</keyword>
<protein>
    <recommendedName>
        <fullName evidence="3">PpiC domain-containing protein</fullName>
    </recommendedName>
</protein>
<keyword evidence="5" id="KW-1185">Reference proteome</keyword>
<dbReference type="Pfam" id="PF13616">
    <property type="entry name" value="Rotamase_3"/>
    <property type="match status" value="1"/>
</dbReference>
<accession>A0ABP9GAR4</accession>
<proteinExistence type="predicted"/>
<dbReference type="InterPro" id="IPR046357">
    <property type="entry name" value="PPIase_dom_sf"/>
</dbReference>
<evidence type="ECO:0000313" key="4">
    <source>
        <dbReference type="EMBL" id="GAA4934660.1"/>
    </source>
</evidence>
<keyword evidence="1" id="KW-0413">Isomerase</keyword>
<keyword evidence="2" id="KW-0732">Signal</keyword>